<sequence>MTYFNIITANHRDNGFYLGYPGSSASFCEPIGPEYFAFTINTLAVLLHASNTTVVEAT</sequence>
<dbReference type="AlphaFoldDB" id="A0A068RBH8"/>
<reference evidence="1" key="1">
    <citation type="submission" date="2013-06" db="EMBL/GenBank/DDBJ databases">
        <authorList>
            <person name="Mazano-Marin A."/>
        </authorList>
    </citation>
    <scope>NUCLEOTIDE SEQUENCE</scope>
    <source>
        <strain evidence="1">SCt-VLC</strain>
    </source>
</reference>
<reference evidence="1" key="2">
    <citation type="journal article" date="2014" name="Genome Biol. Evol.">
        <title>Settling down: the genome of Serratia symbiotica from the aphid Cinara tujafilina zooms in on the process of accommodation to a cooperative intracellular life.</title>
        <authorList>
            <person name="Manzano-Marin A."/>
            <person name="Latorre A."/>
        </authorList>
    </citation>
    <scope>NUCLEOTIDE SEQUENCE</scope>
    <source>
        <strain evidence="1">SCt-VLC</strain>
    </source>
</reference>
<accession>A0A068RBH8</accession>
<dbReference type="EMBL" id="FR904235">
    <property type="protein sequence ID" value="CDG48394.1"/>
    <property type="molecule type" value="Genomic_DNA"/>
</dbReference>
<evidence type="ECO:0000313" key="1">
    <source>
        <dbReference type="EMBL" id="CDG48394.1"/>
    </source>
</evidence>
<organism evidence="1">
    <name type="scientific">Serratia symbiotica SCt-VLC</name>
    <dbReference type="NCBI Taxonomy" id="1347341"/>
    <lineage>
        <taxon>Bacteria</taxon>
        <taxon>Pseudomonadati</taxon>
        <taxon>Pseudomonadota</taxon>
        <taxon>Gammaproteobacteria</taxon>
        <taxon>Enterobacterales</taxon>
        <taxon>Yersiniaceae</taxon>
        <taxon>Serratia</taxon>
        <taxon>Serratia symbiotica</taxon>
    </lineage>
</organism>
<name>A0A068RBH8_9GAMM</name>
<protein>
    <submittedName>
        <fullName evidence="1">Uncharacterized protein</fullName>
    </submittedName>
</protein>
<proteinExistence type="predicted"/>
<gene>
    <name evidence="1" type="ORF">SCTVLC_1699</name>
</gene>